<dbReference type="EMBL" id="DS547101">
    <property type="protein sequence ID" value="EDR08472.1"/>
    <property type="molecule type" value="Genomic_DNA"/>
</dbReference>
<name>B0DA70_LACBS</name>
<reference evidence="1 2" key="1">
    <citation type="journal article" date="2008" name="Nature">
        <title>The genome of Laccaria bicolor provides insights into mycorrhizal symbiosis.</title>
        <authorList>
            <person name="Martin F."/>
            <person name="Aerts A."/>
            <person name="Ahren D."/>
            <person name="Brun A."/>
            <person name="Danchin E.G.J."/>
            <person name="Duchaussoy F."/>
            <person name="Gibon J."/>
            <person name="Kohler A."/>
            <person name="Lindquist E."/>
            <person name="Pereda V."/>
            <person name="Salamov A."/>
            <person name="Shapiro H.J."/>
            <person name="Wuyts J."/>
            <person name="Blaudez D."/>
            <person name="Buee M."/>
            <person name="Brokstein P."/>
            <person name="Canbaeck B."/>
            <person name="Cohen D."/>
            <person name="Courty P.E."/>
            <person name="Coutinho P.M."/>
            <person name="Delaruelle C."/>
            <person name="Detter J.C."/>
            <person name="Deveau A."/>
            <person name="DiFazio S."/>
            <person name="Duplessis S."/>
            <person name="Fraissinet-Tachet L."/>
            <person name="Lucic E."/>
            <person name="Frey-Klett P."/>
            <person name="Fourrey C."/>
            <person name="Feussner I."/>
            <person name="Gay G."/>
            <person name="Grimwood J."/>
            <person name="Hoegger P.J."/>
            <person name="Jain P."/>
            <person name="Kilaru S."/>
            <person name="Labbe J."/>
            <person name="Lin Y.C."/>
            <person name="Legue V."/>
            <person name="Le Tacon F."/>
            <person name="Marmeisse R."/>
            <person name="Melayah D."/>
            <person name="Montanini B."/>
            <person name="Muratet M."/>
            <person name="Nehls U."/>
            <person name="Niculita-Hirzel H."/>
            <person name="Oudot-Le Secq M.P."/>
            <person name="Peter M."/>
            <person name="Quesneville H."/>
            <person name="Rajashekar B."/>
            <person name="Reich M."/>
            <person name="Rouhier N."/>
            <person name="Schmutz J."/>
            <person name="Yin T."/>
            <person name="Chalot M."/>
            <person name="Henrissat B."/>
            <person name="Kuees U."/>
            <person name="Lucas S."/>
            <person name="Van de Peer Y."/>
            <person name="Podila G.K."/>
            <person name="Polle A."/>
            <person name="Pukkila P.J."/>
            <person name="Richardson P.M."/>
            <person name="Rouze P."/>
            <person name="Sanders I.R."/>
            <person name="Stajich J.E."/>
            <person name="Tunlid A."/>
            <person name="Tuskan G."/>
            <person name="Grigoriev I.V."/>
        </authorList>
    </citation>
    <scope>NUCLEOTIDE SEQUENCE [LARGE SCALE GENOMIC DNA]</scope>
    <source>
        <strain evidence="2">S238N-H82 / ATCC MYA-4686</strain>
    </source>
</reference>
<gene>
    <name evidence="1" type="ORF">LACBIDRAFT_297180</name>
</gene>
<evidence type="ECO:0000313" key="2">
    <source>
        <dbReference type="Proteomes" id="UP000001194"/>
    </source>
</evidence>
<organism evidence="2">
    <name type="scientific">Laccaria bicolor (strain S238N-H82 / ATCC MYA-4686)</name>
    <name type="common">Bicoloured deceiver</name>
    <name type="synonym">Laccaria laccata var. bicolor</name>
    <dbReference type="NCBI Taxonomy" id="486041"/>
    <lineage>
        <taxon>Eukaryota</taxon>
        <taxon>Fungi</taxon>
        <taxon>Dikarya</taxon>
        <taxon>Basidiomycota</taxon>
        <taxon>Agaricomycotina</taxon>
        <taxon>Agaricomycetes</taxon>
        <taxon>Agaricomycetidae</taxon>
        <taxon>Agaricales</taxon>
        <taxon>Agaricineae</taxon>
        <taxon>Hydnangiaceae</taxon>
        <taxon>Laccaria</taxon>
    </lineage>
</organism>
<dbReference type="Proteomes" id="UP000001194">
    <property type="component" value="Unassembled WGS sequence"/>
</dbReference>
<protein>
    <submittedName>
        <fullName evidence="1">Predicted protein</fullName>
    </submittedName>
</protein>
<dbReference type="AlphaFoldDB" id="B0DA70"/>
<dbReference type="HOGENOM" id="CLU_1310327_0_0_1"/>
<dbReference type="GeneID" id="6076372"/>
<dbReference type="InParanoid" id="B0DA70"/>
<keyword evidence="2" id="KW-1185">Reference proteome</keyword>
<dbReference type="KEGG" id="lbc:LACBIDRAFT_297180"/>
<evidence type="ECO:0000313" key="1">
    <source>
        <dbReference type="EMBL" id="EDR08472.1"/>
    </source>
</evidence>
<proteinExistence type="predicted"/>
<sequence>MASQFTRTYFCTHNGDHRLLALIYFACLQSHSQHINLTSTSFDDCLLDNCSHTPSLSFFGFLNSWITTRSFSIHAHPPSLFLSPSRISRLYNKGQKFHSGFISPPLHTHCISIFTASDSATNQTLTLLYPFSFPFSCSCIYLLLNLRHHPSIHIAPTVTTHPYLSHHSTLLACPFSSPSRPLLAAHNPSSPIPSFFFYSPAVTFDFLFAL</sequence>
<accession>B0DA70</accession>
<dbReference type="RefSeq" id="XP_001880697.1">
    <property type="nucleotide sequence ID" value="XM_001880662.1"/>
</dbReference>